<reference evidence="11 12" key="1">
    <citation type="submission" date="2012-02" db="EMBL/GenBank/DDBJ databases">
        <title>Complete genome sequence of Caldilinea aerophila DSM 14535 (= NBRC 102666).</title>
        <authorList>
            <person name="Oguchi A."/>
            <person name="Hosoyama A."/>
            <person name="Sekine M."/>
            <person name="Fukai R."/>
            <person name="Kato Y."/>
            <person name="Nakamura S."/>
            <person name="Hanada S."/>
            <person name="Yamazaki S."/>
            <person name="Fujita N."/>
        </authorList>
    </citation>
    <scope>NUCLEOTIDE SEQUENCE [LARGE SCALE GENOMIC DNA]</scope>
    <source>
        <strain evidence="12">DSM 14535 / JCM 11387 / NBRC 104270 / STL-6-O1</strain>
    </source>
</reference>
<dbReference type="HOGENOM" id="CLU_130257_4_1_0"/>
<accession>I0I856</accession>
<organism evidence="11 12">
    <name type="scientific">Caldilinea aerophila (strain DSM 14535 / JCM 11387 / NBRC 104270 / STL-6-O1)</name>
    <dbReference type="NCBI Taxonomy" id="926550"/>
    <lineage>
        <taxon>Bacteria</taxon>
        <taxon>Bacillati</taxon>
        <taxon>Chloroflexota</taxon>
        <taxon>Caldilineae</taxon>
        <taxon>Caldilineales</taxon>
        <taxon>Caldilineaceae</taxon>
        <taxon>Caldilinea</taxon>
    </lineage>
</organism>
<evidence type="ECO:0000259" key="10">
    <source>
        <dbReference type="Pfam" id="PF01909"/>
    </source>
</evidence>
<proteinExistence type="inferred from homology"/>
<sequence length="103" mass="12428">MTLRIELPQEAIADFCRRWRIRELAIFGSALREDFRPDSDVDVLVTFEPDVRWGFQHQLEMTRELESLFGRKVDLVERQLVEQSKNYIRRKHILSHLERIYVA</sequence>
<dbReference type="STRING" id="926550.CLDAP_34040"/>
<dbReference type="eggNOG" id="COG1669">
    <property type="taxonomic scope" value="Bacteria"/>
</dbReference>
<evidence type="ECO:0000256" key="3">
    <source>
        <dbReference type="ARBA" id="ARBA00022679"/>
    </source>
</evidence>
<comment type="similarity">
    <text evidence="9">Belongs to the MntA antitoxin family.</text>
</comment>
<keyword evidence="7" id="KW-0067">ATP-binding</keyword>
<dbReference type="OrthoDB" id="9809323at2"/>
<evidence type="ECO:0000313" key="12">
    <source>
        <dbReference type="Proteomes" id="UP000007880"/>
    </source>
</evidence>
<dbReference type="AlphaFoldDB" id="I0I856"/>
<keyword evidence="2" id="KW-1277">Toxin-antitoxin system</keyword>
<evidence type="ECO:0000256" key="6">
    <source>
        <dbReference type="ARBA" id="ARBA00022741"/>
    </source>
</evidence>
<evidence type="ECO:0000256" key="9">
    <source>
        <dbReference type="ARBA" id="ARBA00038276"/>
    </source>
</evidence>
<dbReference type="SUPFAM" id="SSF81301">
    <property type="entry name" value="Nucleotidyltransferase"/>
    <property type="match status" value="1"/>
</dbReference>
<dbReference type="InterPro" id="IPR043519">
    <property type="entry name" value="NT_sf"/>
</dbReference>
<keyword evidence="6" id="KW-0547">Nucleotide-binding</keyword>
<keyword evidence="5" id="KW-0479">Metal-binding</keyword>
<dbReference type="PANTHER" id="PTHR33571">
    <property type="entry name" value="SSL8005 PROTEIN"/>
    <property type="match status" value="1"/>
</dbReference>
<keyword evidence="12" id="KW-1185">Reference proteome</keyword>
<comment type="cofactor">
    <cofactor evidence="1">
        <name>Mg(2+)</name>
        <dbReference type="ChEBI" id="CHEBI:18420"/>
    </cofactor>
</comment>
<name>I0I856_CALAS</name>
<dbReference type="RefSeq" id="WP_014434670.1">
    <property type="nucleotide sequence ID" value="NC_017079.1"/>
</dbReference>
<dbReference type="GO" id="GO:0016779">
    <property type="term" value="F:nucleotidyltransferase activity"/>
    <property type="evidence" value="ECO:0007669"/>
    <property type="project" value="UniProtKB-KW"/>
</dbReference>
<evidence type="ECO:0000313" key="11">
    <source>
        <dbReference type="EMBL" id="BAM01444.1"/>
    </source>
</evidence>
<evidence type="ECO:0000256" key="8">
    <source>
        <dbReference type="ARBA" id="ARBA00022842"/>
    </source>
</evidence>
<dbReference type="Pfam" id="PF01909">
    <property type="entry name" value="NTP_transf_2"/>
    <property type="match status" value="1"/>
</dbReference>
<dbReference type="GO" id="GO:0046872">
    <property type="term" value="F:metal ion binding"/>
    <property type="evidence" value="ECO:0007669"/>
    <property type="project" value="UniProtKB-KW"/>
</dbReference>
<dbReference type="PANTHER" id="PTHR33571:SF12">
    <property type="entry name" value="BSL3053 PROTEIN"/>
    <property type="match status" value="1"/>
</dbReference>
<dbReference type="InterPro" id="IPR052038">
    <property type="entry name" value="Type-VII_TA_antitoxin"/>
</dbReference>
<keyword evidence="4" id="KW-0548">Nucleotidyltransferase</keyword>
<evidence type="ECO:0000256" key="7">
    <source>
        <dbReference type="ARBA" id="ARBA00022840"/>
    </source>
</evidence>
<dbReference type="KEGG" id="cap:CLDAP_34040"/>
<dbReference type="EMBL" id="AP012337">
    <property type="protein sequence ID" value="BAM01444.1"/>
    <property type="molecule type" value="Genomic_DNA"/>
</dbReference>
<protein>
    <recommendedName>
        <fullName evidence="10">Polymerase nucleotidyl transferase domain-containing protein</fullName>
    </recommendedName>
</protein>
<keyword evidence="3" id="KW-0808">Transferase</keyword>
<evidence type="ECO:0000256" key="5">
    <source>
        <dbReference type="ARBA" id="ARBA00022723"/>
    </source>
</evidence>
<evidence type="ECO:0000256" key="2">
    <source>
        <dbReference type="ARBA" id="ARBA00022649"/>
    </source>
</evidence>
<keyword evidence="8" id="KW-0460">Magnesium</keyword>
<dbReference type="GO" id="GO:0005524">
    <property type="term" value="F:ATP binding"/>
    <property type="evidence" value="ECO:0007669"/>
    <property type="project" value="UniProtKB-KW"/>
</dbReference>
<dbReference type="PATRIC" id="fig|926550.5.peg.3672"/>
<dbReference type="Gene3D" id="3.30.460.10">
    <property type="entry name" value="Beta Polymerase, domain 2"/>
    <property type="match status" value="1"/>
</dbReference>
<dbReference type="Proteomes" id="UP000007880">
    <property type="component" value="Chromosome"/>
</dbReference>
<dbReference type="CDD" id="cd05403">
    <property type="entry name" value="NT_KNTase_like"/>
    <property type="match status" value="1"/>
</dbReference>
<evidence type="ECO:0000256" key="1">
    <source>
        <dbReference type="ARBA" id="ARBA00001946"/>
    </source>
</evidence>
<evidence type="ECO:0000256" key="4">
    <source>
        <dbReference type="ARBA" id="ARBA00022695"/>
    </source>
</evidence>
<feature type="domain" description="Polymerase nucleotidyl transferase" evidence="10">
    <location>
        <begin position="12"/>
        <end position="86"/>
    </location>
</feature>
<dbReference type="InterPro" id="IPR002934">
    <property type="entry name" value="Polymerase_NTP_transf_dom"/>
</dbReference>
<gene>
    <name evidence="11" type="ordered locus">CLDAP_34040</name>
</gene>